<dbReference type="AlphaFoldDB" id="A0A1H0Y723"/>
<dbReference type="NCBIfam" id="TIGR01830">
    <property type="entry name" value="3oxo_ACP_reduc"/>
    <property type="match status" value="1"/>
</dbReference>
<comment type="function">
    <text evidence="10">Catalyzes the NADPH-dependent reduction of beta-ketoacyl-ACP substrates to beta-hydroxyacyl-ACP products, the first reductive step in the elongation cycle of fatty acid biosynthesis.</text>
</comment>
<feature type="active site" description="Proton acceptor" evidence="8">
    <location>
        <position position="153"/>
    </location>
</feature>
<dbReference type="GO" id="GO:0051287">
    <property type="term" value="F:NAD binding"/>
    <property type="evidence" value="ECO:0007669"/>
    <property type="project" value="UniProtKB-UniRule"/>
</dbReference>
<dbReference type="PRINTS" id="PR00080">
    <property type="entry name" value="SDRFAMILY"/>
</dbReference>
<feature type="domain" description="Ketoreductase" evidence="11">
    <location>
        <begin position="6"/>
        <end position="184"/>
    </location>
</feature>
<evidence type="ECO:0000256" key="9">
    <source>
        <dbReference type="PIRSR" id="PIRSR611284-2"/>
    </source>
</evidence>
<comment type="pathway">
    <text evidence="1 10">Lipid metabolism; fatty acid biosynthesis.</text>
</comment>
<dbReference type="SUPFAM" id="SSF51735">
    <property type="entry name" value="NAD(P)-binding Rossmann-fold domains"/>
    <property type="match status" value="1"/>
</dbReference>
<evidence type="ECO:0000259" key="11">
    <source>
        <dbReference type="SMART" id="SM00822"/>
    </source>
</evidence>
<evidence type="ECO:0000256" key="2">
    <source>
        <dbReference type="ARBA" id="ARBA00006484"/>
    </source>
</evidence>
<keyword evidence="10" id="KW-0443">Lipid metabolism</keyword>
<dbReference type="FunFam" id="3.40.50.720:FF:000173">
    <property type="entry name" value="3-oxoacyl-[acyl-carrier protein] reductase"/>
    <property type="match status" value="1"/>
</dbReference>
<keyword evidence="6 10" id="KW-0275">Fatty acid biosynthesis</keyword>
<dbReference type="InterPro" id="IPR036291">
    <property type="entry name" value="NAD(P)-bd_dom_sf"/>
</dbReference>
<dbReference type="NCBIfam" id="NF005559">
    <property type="entry name" value="PRK07231.1"/>
    <property type="match status" value="1"/>
</dbReference>
<evidence type="ECO:0000313" key="13">
    <source>
        <dbReference type="Proteomes" id="UP000199481"/>
    </source>
</evidence>
<dbReference type="InterPro" id="IPR002347">
    <property type="entry name" value="SDR_fam"/>
</dbReference>
<feature type="binding site" evidence="9">
    <location>
        <position position="186"/>
    </location>
    <ligand>
        <name>NADP(+)</name>
        <dbReference type="ChEBI" id="CHEBI:58349"/>
    </ligand>
</feature>
<dbReference type="UniPathway" id="UPA00094"/>
<reference evidence="13" key="1">
    <citation type="submission" date="2016-10" db="EMBL/GenBank/DDBJ databases">
        <authorList>
            <person name="Varghese N."/>
            <person name="Submissions S."/>
        </authorList>
    </citation>
    <scope>NUCLEOTIDE SEQUENCE [LARGE SCALE GENOMIC DNA]</scope>
    <source>
        <strain evidence="13">MPL-11</strain>
    </source>
</reference>
<evidence type="ECO:0000256" key="8">
    <source>
        <dbReference type="PIRSR" id="PIRSR611284-1"/>
    </source>
</evidence>
<feature type="binding site" evidence="9">
    <location>
        <begin position="12"/>
        <end position="15"/>
    </location>
    <ligand>
        <name>NADP(+)</name>
        <dbReference type="ChEBI" id="CHEBI:58349"/>
    </ligand>
</feature>
<proteinExistence type="inferred from homology"/>
<dbReference type="Pfam" id="PF13561">
    <property type="entry name" value="adh_short_C2"/>
    <property type="match status" value="1"/>
</dbReference>
<evidence type="ECO:0000256" key="10">
    <source>
        <dbReference type="RuleBase" id="RU366074"/>
    </source>
</evidence>
<dbReference type="GO" id="GO:0004316">
    <property type="term" value="F:3-oxoacyl-[acyl-carrier-protein] reductase (NADPH) activity"/>
    <property type="evidence" value="ECO:0007669"/>
    <property type="project" value="UniProtKB-UniRule"/>
</dbReference>
<dbReference type="RefSeq" id="WP_035023165.1">
    <property type="nucleotide sequence ID" value="NZ_CP084916.1"/>
</dbReference>
<dbReference type="Proteomes" id="UP000199481">
    <property type="component" value="Unassembled WGS sequence"/>
</dbReference>
<sequence length="245" mass="26019">MTLKNQTVIVTGSSRGIGKAVAIEFAKAGANVVLNGRKPISEELISEIEGYGVKTHTILGDVSDFDFAKQLIEEAKEVFGSVDILVNNAGITNDMLLMRMSEEDFDQTISVNLKGTFNTIRHASKVMLKQKSGTIINMASVVGLVGNVGQANYAASKAGVVGLTKSAARELAARGITVNAIAPGFIDTEMTDVLSDKMKEQAVSQIPLKHLGNVEDVARTAVFLSENKYITGQVINVDGGMVMNG</sequence>
<dbReference type="SMART" id="SM00822">
    <property type="entry name" value="PKS_KR"/>
    <property type="match status" value="1"/>
</dbReference>
<evidence type="ECO:0000256" key="4">
    <source>
        <dbReference type="ARBA" id="ARBA00022832"/>
    </source>
</evidence>
<dbReference type="CDD" id="cd05333">
    <property type="entry name" value="BKR_SDR_c"/>
    <property type="match status" value="1"/>
</dbReference>
<evidence type="ECO:0000256" key="3">
    <source>
        <dbReference type="ARBA" id="ARBA00012948"/>
    </source>
</evidence>
<dbReference type="EC" id="1.1.1.100" evidence="3 10"/>
<evidence type="ECO:0000256" key="1">
    <source>
        <dbReference type="ARBA" id="ARBA00005194"/>
    </source>
</evidence>
<dbReference type="InterPro" id="IPR011284">
    <property type="entry name" value="3oxo_ACP_reduc"/>
</dbReference>
<organism evidence="12 13">
    <name type="scientific">Carnobacterium viridans</name>
    <dbReference type="NCBI Taxonomy" id="174587"/>
    <lineage>
        <taxon>Bacteria</taxon>
        <taxon>Bacillati</taxon>
        <taxon>Bacillota</taxon>
        <taxon>Bacilli</taxon>
        <taxon>Lactobacillales</taxon>
        <taxon>Carnobacteriaceae</taxon>
        <taxon>Carnobacterium</taxon>
    </lineage>
</organism>
<dbReference type="Gene3D" id="3.40.50.720">
    <property type="entry name" value="NAD(P)-binding Rossmann-like Domain"/>
    <property type="match status" value="1"/>
</dbReference>
<dbReference type="GO" id="GO:0006633">
    <property type="term" value="P:fatty acid biosynthetic process"/>
    <property type="evidence" value="ECO:0007669"/>
    <property type="project" value="UniProtKB-UniPathway"/>
</dbReference>
<feature type="binding site" evidence="9">
    <location>
        <begin position="153"/>
        <end position="157"/>
    </location>
    <ligand>
        <name>NADP(+)</name>
        <dbReference type="ChEBI" id="CHEBI:58349"/>
    </ligand>
</feature>
<dbReference type="InterPro" id="IPR057326">
    <property type="entry name" value="KR_dom"/>
</dbReference>
<dbReference type="NCBIfam" id="NF009466">
    <property type="entry name" value="PRK12826.1-2"/>
    <property type="match status" value="1"/>
</dbReference>
<comment type="catalytic activity">
    <reaction evidence="7 10">
        <text>a (3R)-hydroxyacyl-[ACP] + NADP(+) = a 3-oxoacyl-[ACP] + NADPH + H(+)</text>
        <dbReference type="Rhea" id="RHEA:17397"/>
        <dbReference type="Rhea" id="RHEA-COMP:9916"/>
        <dbReference type="Rhea" id="RHEA-COMP:9945"/>
        <dbReference type="ChEBI" id="CHEBI:15378"/>
        <dbReference type="ChEBI" id="CHEBI:57783"/>
        <dbReference type="ChEBI" id="CHEBI:58349"/>
        <dbReference type="ChEBI" id="CHEBI:78776"/>
        <dbReference type="ChEBI" id="CHEBI:78827"/>
        <dbReference type="EC" id="1.1.1.100"/>
    </reaction>
</comment>
<dbReference type="InterPro" id="IPR050259">
    <property type="entry name" value="SDR"/>
</dbReference>
<gene>
    <name evidence="12" type="ORF">SAMN04487752_0745</name>
</gene>
<name>A0A1H0Y723_9LACT</name>
<evidence type="ECO:0000313" key="12">
    <source>
        <dbReference type="EMBL" id="SDQ10969.1"/>
    </source>
</evidence>
<evidence type="ECO:0000256" key="5">
    <source>
        <dbReference type="ARBA" id="ARBA00023002"/>
    </source>
</evidence>
<dbReference type="PROSITE" id="PS00061">
    <property type="entry name" value="ADH_SHORT"/>
    <property type="match status" value="1"/>
</dbReference>
<dbReference type="InterPro" id="IPR020904">
    <property type="entry name" value="Sc_DH/Rdtase_CS"/>
</dbReference>
<dbReference type="PRINTS" id="PR00081">
    <property type="entry name" value="GDHRDH"/>
</dbReference>
<keyword evidence="9 10" id="KW-0521">NADP</keyword>
<evidence type="ECO:0000256" key="7">
    <source>
        <dbReference type="ARBA" id="ARBA00048508"/>
    </source>
</evidence>
<keyword evidence="5 10" id="KW-0560">Oxidoreductase</keyword>
<comment type="similarity">
    <text evidence="2 10">Belongs to the short-chain dehydrogenases/reductases (SDR) family.</text>
</comment>
<accession>A0A1H0Y723</accession>
<dbReference type="EMBL" id="FNJW01000008">
    <property type="protein sequence ID" value="SDQ10969.1"/>
    <property type="molecule type" value="Genomic_DNA"/>
</dbReference>
<dbReference type="PANTHER" id="PTHR42879">
    <property type="entry name" value="3-OXOACYL-(ACYL-CARRIER-PROTEIN) REDUCTASE"/>
    <property type="match status" value="1"/>
</dbReference>
<dbReference type="PANTHER" id="PTHR42879:SF2">
    <property type="entry name" value="3-OXOACYL-[ACYL-CARRIER-PROTEIN] REDUCTASE FABG"/>
    <property type="match status" value="1"/>
</dbReference>
<keyword evidence="10" id="KW-0444">Lipid biosynthesis</keyword>
<dbReference type="OrthoDB" id="9803333at2"/>
<keyword evidence="4 10" id="KW-0276">Fatty acid metabolism</keyword>
<feature type="binding site" evidence="9">
    <location>
        <position position="88"/>
    </location>
    <ligand>
        <name>NADP(+)</name>
        <dbReference type="ChEBI" id="CHEBI:58349"/>
    </ligand>
</feature>
<evidence type="ECO:0000256" key="6">
    <source>
        <dbReference type="ARBA" id="ARBA00023160"/>
    </source>
</evidence>
<comment type="subunit">
    <text evidence="10">Homotetramer.</text>
</comment>
<keyword evidence="13" id="KW-1185">Reference proteome</keyword>
<protein>
    <recommendedName>
        <fullName evidence="3 10">3-oxoacyl-[acyl-carrier-protein] reductase</fullName>
        <ecNumber evidence="3 10">1.1.1.100</ecNumber>
    </recommendedName>
</protein>